<evidence type="ECO:0000313" key="2">
    <source>
        <dbReference type="EMBL" id="CAE7229751.1"/>
    </source>
</evidence>
<gene>
    <name evidence="2" type="ORF">SNEC2469_LOCUS3475</name>
</gene>
<feature type="domain" description="C2H2-type" evidence="1">
    <location>
        <begin position="735"/>
        <end position="758"/>
    </location>
</feature>
<keyword evidence="3" id="KW-1185">Reference proteome</keyword>
<dbReference type="EMBL" id="CAJNJA010007843">
    <property type="protein sequence ID" value="CAE7229751.1"/>
    <property type="molecule type" value="Genomic_DNA"/>
</dbReference>
<sequence>MQVLPVGTITDSACRAEVAAVLQTAPAVNWDVSVHAHAAILAKHVQEGLAAIAKRKQARPHHPYISENTWALQRSVARTRRELHRLTAQLAHHTLAVGFRAWAARTSFCDARTCAQAWFDRADHVRDKLQEELKSACANLRKACRKDRDAYVSRLADDIAHAPSKEAYAALHKILMHRRKKPFSLDPLPMLRDAEGKPCADARELQALWREHFAKLEAGRATSFHALAASVAEQTRPSDAHPPCIDEVLSLPIFRRTLAATKVGRAPGIDAIPPELNHSFPAETADILYSLMLKVVWSMMRVYAQRGRTCLVLFADISAAFYRASLDRALEGLALPPEALDVIREHLGDRTALAQAGASAWLESLAAHIGHCNWFLLVNDDRPVATARGTRPGSSWADVLFAILIPRILTRRDELLAQFGARSEVPSFPWDGEMALTPVASSEPHIPLQDVVWADDIAVPKVCKSACEAPSVVRCEATALTEAFVEFGFRLSFGVHKTAALVTVSGQHSRATKRQLFGTSGFNGTIPVLLENLPAMSLPLPPCYKHLGVQQTPAGGIWEEMRYRVSQARSAFAEARRKIFGSRAIPLRRKALLLTSNVLSKLLLGAGAWPPLRAREYRLYAGAVWGFYRSVLGLKHQDDQHVTCSTCFALLQVPDPDVVLRCSRLSYLAQLLRAGPAPLWAVMRADTEYTAMLRRDLQWLYSWCHATTDWPHPEGNWPFWRNAILTMPGRYKGLCKRARCGKAYASQHRLRRHLVTSHRCLTNWGAFTPAPDVSDAPCHPLAPPAAVAGSWGPPPLLDTEPGTSRSLREALDDLEGCTEDEVFEVVAGHIEPLAVLRATVSSWASAYPHSPWHAEVSENILLLLDPAVLAESAQAARTAAPPSSDRPPVWPLPGRLTLAASGTRCSWTLPDPPTHRLPPHGPYSMPVRAADAYATWIEAATATLARCVAVASEQPVEVRCTGLEQALGPAGQWLVAAGFLLNEEGLFS</sequence>
<evidence type="ECO:0000259" key="1">
    <source>
        <dbReference type="PROSITE" id="PS00028"/>
    </source>
</evidence>
<dbReference type="InterPro" id="IPR013087">
    <property type="entry name" value="Znf_C2H2_type"/>
</dbReference>
<dbReference type="OrthoDB" id="448261at2759"/>
<dbReference type="Proteomes" id="UP000601435">
    <property type="component" value="Unassembled WGS sequence"/>
</dbReference>
<accession>A0A812KLK5</accession>
<comment type="caution">
    <text evidence="2">The sequence shown here is derived from an EMBL/GenBank/DDBJ whole genome shotgun (WGS) entry which is preliminary data.</text>
</comment>
<protein>
    <recommendedName>
        <fullName evidence="1">C2H2-type domain-containing protein</fullName>
    </recommendedName>
</protein>
<organism evidence="2 3">
    <name type="scientific">Symbiodinium necroappetens</name>
    <dbReference type="NCBI Taxonomy" id="1628268"/>
    <lineage>
        <taxon>Eukaryota</taxon>
        <taxon>Sar</taxon>
        <taxon>Alveolata</taxon>
        <taxon>Dinophyceae</taxon>
        <taxon>Suessiales</taxon>
        <taxon>Symbiodiniaceae</taxon>
        <taxon>Symbiodinium</taxon>
    </lineage>
</organism>
<proteinExistence type="predicted"/>
<reference evidence="2" key="1">
    <citation type="submission" date="2021-02" db="EMBL/GenBank/DDBJ databases">
        <authorList>
            <person name="Dougan E. K."/>
            <person name="Rhodes N."/>
            <person name="Thang M."/>
            <person name="Chan C."/>
        </authorList>
    </citation>
    <scope>NUCLEOTIDE SEQUENCE</scope>
</reference>
<dbReference type="PROSITE" id="PS00028">
    <property type="entry name" value="ZINC_FINGER_C2H2_1"/>
    <property type="match status" value="1"/>
</dbReference>
<evidence type="ECO:0000313" key="3">
    <source>
        <dbReference type="Proteomes" id="UP000601435"/>
    </source>
</evidence>
<dbReference type="AlphaFoldDB" id="A0A812KLK5"/>
<name>A0A812KLK5_9DINO</name>